<protein>
    <submittedName>
        <fullName evidence="1">Uncharacterized protein</fullName>
    </submittedName>
</protein>
<evidence type="ECO:0000313" key="2">
    <source>
        <dbReference type="Proteomes" id="UP000244855"/>
    </source>
</evidence>
<dbReference type="AlphaFoldDB" id="A0A2V1CYE5"/>
<gene>
    <name evidence="1" type="ORF">DM02DRAFT_664699</name>
</gene>
<keyword evidence="2" id="KW-1185">Reference proteome</keyword>
<organism evidence="1 2">
    <name type="scientific">Periconia macrospinosa</name>
    <dbReference type="NCBI Taxonomy" id="97972"/>
    <lineage>
        <taxon>Eukaryota</taxon>
        <taxon>Fungi</taxon>
        <taxon>Dikarya</taxon>
        <taxon>Ascomycota</taxon>
        <taxon>Pezizomycotina</taxon>
        <taxon>Dothideomycetes</taxon>
        <taxon>Pleosporomycetidae</taxon>
        <taxon>Pleosporales</taxon>
        <taxon>Massarineae</taxon>
        <taxon>Periconiaceae</taxon>
        <taxon>Periconia</taxon>
    </lineage>
</organism>
<name>A0A2V1CYE5_9PLEO</name>
<reference evidence="1 2" key="1">
    <citation type="journal article" date="2018" name="Sci. Rep.">
        <title>Comparative genomics provides insights into the lifestyle and reveals functional heterogeneity of dark septate endophytic fungi.</title>
        <authorList>
            <person name="Knapp D.G."/>
            <person name="Nemeth J.B."/>
            <person name="Barry K."/>
            <person name="Hainaut M."/>
            <person name="Henrissat B."/>
            <person name="Johnson J."/>
            <person name="Kuo A."/>
            <person name="Lim J.H.P."/>
            <person name="Lipzen A."/>
            <person name="Nolan M."/>
            <person name="Ohm R.A."/>
            <person name="Tamas L."/>
            <person name="Grigoriev I.V."/>
            <person name="Spatafora J.W."/>
            <person name="Nagy L.G."/>
            <person name="Kovacs G.M."/>
        </authorList>
    </citation>
    <scope>NUCLEOTIDE SEQUENCE [LARGE SCALE GENOMIC DNA]</scope>
    <source>
        <strain evidence="1 2">DSE2036</strain>
    </source>
</reference>
<sequence length="164" mass="18678">MKRKHRQIAEHCAAQHQWVNPVSRGYRPTNTDIHERPWEVDVPCQHFRLTGIGADLFRVEVEEQQAQSIRQTQPNVVRGKTWAQLEAELDTLHTASSTRQTIATPDTSARYPIHMSAWLEKTGWPVYLEGQNLRAVARLLDPPTTAEPGLKALDYSPLIPKTPK</sequence>
<evidence type="ECO:0000313" key="1">
    <source>
        <dbReference type="EMBL" id="PVH90758.1"/>
    </source>
</evidence>
<accession>A0A2V1CYE5</accession>
<dbReference type="Proteomes" id="UP000244855">
    <property type="component" value="Unassembled WGS sequence"/>
</dbReference>
<proteinExistence type="predicted"/>
<dbReference type="EMBL" id="KZ806114">
    <property type="protein sequence ID" value="PVH90758.1"/>
    <property type="molecule type" value="Genomic_DNA"/>
</dbReference>